<keyword evidence="3" id="KW-1185">Reference proteome</keyword>
<evidence type="ECO:0000256" key="1">
    <source>
        <dbReference type="SAM" id="Phobius"/>
    </source>
</evidence>
<dbReference type="Proteomes" id="UP000467840">
    <property type="component" value="Chromosome 9"/>
</dbReference>
<gene>
    <name evidence="2" type="ORF">GH714_029521</name>
</gene>
<sequence>MMRSFDTANNYDASLLAMNVSASIGQLSQFQQPRAAAEMTVAPLIPLDFLIIAWPVLLMESIKREMAILSSLAAVA</sequence>
<dbReference type="AlphaFoldDB" id="A0A6A6M2M1"/>
<keyword evidence="1" id="KW-0812">Transmembrane</keyword>
<organism evidence="2 3">
    <name type="scientific">Hevea brasiliensis</name>
    <name type="common">Para rubber tree</name>
    <name type="synonym">Siphonia brasiliensis</name>
    <dbReference type="NCBI Taxonomy" id="3981"/>
    <lineage>
        <taxon>Eukaryota</taxon>
        <taxon>Viridiplantae</taxon>
        <taxon>Streptophyta</taxon>
        <taxon>Embryophyta</taxon>
        <taxon>Tracheophyta</taxon>
        <taxon>Spermatophyta</taxon>
        <taxon>Magnoliopsida</taxon>
        <taxon>eudicotyledons</taxon>
        <taxon>Gunneridae</taxon>
        <taxon>Pentapetalae</taxon>
        <taxon>rosids</taxon>
        <taxon>fabids</taxon>
        <taxon>Malpighiales</taxon>
        <taxon>Euphorbiaceae</taxon>
        <taxon>Crotonoideae</taxon>
        <taxon>Micrandreae</taxon>
        <taxon>Hevea</taxon>
    </lineage>
</organism>
<name>A0A6A6M2M1_HEVBR</name>
<comment type="caution">
    <text evidence="2">The sequence shown here is derived from an EMBL/GenBank/DDBJ whole genome shotgun (WGS) entry which is preliminary data.</text>
</comment>
<evidence type="ECO:0000313" key="3">
    <source>
        <dbReference type="Proteomes" id="UP000467840"/>
    </source>
</evidence>
<keyword evidence="1" id="KW-1133">Transmembrane helix</keyword>
<accession>A0A6A6M2M1</accession>
<dbReference type="EMBL" id="JAAGAX010000008">
    <property type="protein sequence ID" value="KAF2307534.1"/>
    <property type="molecule type" value="Genomic_DNA"/>
</dbReference>
<reference evidence="2 3" key="1">
    <citation type="journal article" date="2020" name="Mol. Plant">
        <title>The Chromosome-Based Rubber Tree Genome Provides New Insights into Spurge Genome Evolution and Rubber Biosynthesis.</title>
        <authorList>
            <person name="Liu J."/>
            <person name="Shi C."/>
            <person name="Shi C.C."/>
            <person name="Li W."/>
            <person name="Zhang Q.J."/>
            <person name="Zhang Y."/>
            <person name="Li K."/>
            <person name="Lu H.F."/>
            <person name="Shi C."/>
            <person name="Zhu S.T."/>
            <person name="Xiao Z.Y."/>
            <person name="Nan H."/>
            <person name="Yue Y."/>
            <person name="Zhu X.G."/>
            <person name="Wu Y."/>
            <person name="Hong X.N."/>
            <person name="Fan G.Y."/>
            <person name="Tong Y."/>
            <person name="Zhang D."/>
            <person name="Mao C.L."/>
            <person name="Liu Y.L."/>
            <person name="Hao S.J."/>
            <person name="Liu W.Q."/>
            <person name="Lv M.Q."/>
            <person name="Zhang H.B."/>
            <person name="Liu Y."/>
            <person name="Hu-Tang G.R."/>
            <person name="Wang J.P."/>
            <person name="Wang J.H."/>
            <person name="Sun Y.H."/>
            <person name="Ni S.B."/>
            <person name="Chen W.B."/>
            <person name="Zhang X.C."/>
            <person name="Jiao Y.N."/>
            <person name="Eichler E.E."/>
            <person name="Li G.H."/>
            <person name="Liu X."/>
            <person name="Gao L.Z."/>
        </authorList>
    </citation>
    <scope>NUCLEOTIDE SEQUENCE [LARGE SCALE GENOMIC DNA]</scope>
    <source>
        <strain evidence="3">cv. GT1</strain>
        <tissue evidence="2">Leaf</tissue>
    </source>
</reference>
<feature type="transmembrane region" description="Helical" evidence="1">
    <location>
        <begin position="40"/>
        <end position="59"/>
    </location>
</feature>
<evidence type="ECO:0000313" key="2">
    <source>
        <dbReference type="EMBL" id="KAF2307534.1"/>
    </source>
</evidence>
<proteinExistence type="predicted"/>
<keyword evidence="1" id="KW-0472">Membrane</keyword>
<protein>
    <submittedName>
        <fullName evidence="2">Uncharacterized protein</fullName>
    </submittedName>
</protein>